<dbReference type="Proteomes" id="UP001442494">
    <property type="component" value="Unassembled WGS sequence"/>
</dbReference>
<evidence type="ECO:0000313" key="1">
    <source>
        <dbReference type="EMBL" id="MEP0865271.1"/>
    </source>
</evidence>
<sequence>MPDKALVPIAIAQPTEILNQLKSGQLLKVNGFPGSAIIICHRHHAEMAGPGAAVGSLFDINCRRVIPIGNPSVVYPESLAERQKAYVVRQQWIRLNQKAMEHCVPLHRAVAILRLFERYFGPEATTQMPDEILAQLVGVFPKTIQMARLATDNQVESKKRNLQQVTA</sequence>
<dbReference type="RefSeq" id="WP_190425231.1">
    <property type="nucleotide sequence ID" value="NZ_JAMPKK010000023.1"/>
</dbReference>
<proteinExistence type="predicted"/>
<gene>
    <name evidence="1" type="ORF">NDI37_12415</name>
</gene>
<name>A0ABV0JPA1_9CYAN</name>
<dbReference type="EMBL" id="JAMPKK010000023">
    <property type="protein sequence ID" value="MEP0865271.1"/>
    <property type="molecule type" value="Genomic_DNA"/>
</dbReference>
<accession>A0ABV0JPA1</accession>
<reference evidence="1 2" key="1">
    <citation type="submission" date="2022-04" db="EMBL/GenBank/DDBJ databases">
        <title>Positive selection, recombination, and allopatry shape intraspecific diversity of widespread and dominant cyanobacteria.</title>
        <authorList>
            <person name="Wei J."/>
            <person name="Shu W."/>
            <person name="Hu C."/>
        </authorList>
    </citation>
    <scope>NUCLEOTIDE SEQUENCE [LARGE SCALE GENOMIC DNA]</scope>
    <source>
        <strain evidence="1 2">GB2-A5</strain>
    </source>
</reference>
<organism evidence="1 2">
    <name type="scientific">Funiculus sociatus GB2-A5</name>
    <dbReference type="NCBI Taxonomy" id="2933946"/>
    <lineage>
        <taxon>Bacteria</taxon>
        <taxon>Bacillati</taxon>
        <taxon>Cyanobacteriota</taxon>
        <taxon>Cyanophyceae</taxon>
        <taxon>Coleofasciculales</taxon>
        <taxon>Coleofasciculaceae</taxon>
        <taxon>Funiculus</taxon>
    </lineage>
</organism>
<protein>
    <submittedName>
        <fullName evidence="1">Uncharacterized protein</fullName>
    </submittedName>
</protein>
<keyword evidence="2" id="KW-1185">Reference proteome</keyword>
<evidence type="ECO:0000313" key="2">
    <source>
        <dbReference type="Proteomes" id="UP001442494"/>
    </source>
</evidence>
<comment type="caution">
    <text evidence="1">The sequence shown here is derived from an EMBL/GenBank/DDBJ whole genome shotgun (WGS) entry which is preliminary data.</text>
</comment>